<protein>
    <recommendedName>
        <fullName evidence="3">Helix-turn-helix domain-containing protein</fullName>
    </recommendedName>
</protein>
<organism evidence="1 2">
    <name type="scientific">Pseudopedobacter beijingensis</name>
    <dbReference type="NCBI Taxonomy" id="1207056"/>
    <lineage>
        <taxon>Bacteria</taxon>
        <taxon>Pseudomonadati</taxon>
        <taxon>Bacteroidota</taxon>
        <taxon>Sphingobacteriia</taxon>
        <taxon>Sphingobacteriales</taxon>
        <taxon>Sphingobacteriaceae</taxon>
        <taxon>Pseudopedobacter</taxon>
    </lineage>
</organism>
<reference evidence="2" key="1">
    <citation type="journal article" date="2019" name="Int. J. Syst. Evol. Microbiol.">
        <title>The Global Catalogue of Microorganisms (GCM) 10K type strain sequencing project: providing services to taxonomists for standard genome sequencing and annotation.</title>
        <authorList>
            <consortium name="The Broad Institute Genomics Platform"/>
            <consortium name="The Broad Institute Genome Sequencing Center for Infectious Disease"/>
            <person name="Wu L."/>
            <person name="Ma J."/>
        </authorList>
    </citation>
    <scope>NUCLEOTIDE SEQUENCE [LARGE SCALE GENOMIC DNA]</scope>
    <source>
        <strain evidence="2">CCUG 53762</strain>
    </source>
</reference>
<dbReference type="Proteomes" id="UP001597118">
    <property type="component" value="Unassembled WGS sequence"/>
</dbReference>
<dbReference type="RefSeq" id="WP_379662935.1">
    <property type="nucleotide sequence ID" value="NZ_JBHUDG010000018.1"/>
</dbReference>
<name>A0ABW4IE65_9SPHI</name>
<sequence length="98" mass="11184">MIEILQFLQELPVIKGEIQQIAELLKNIMELKLKEGQLQALEKDHLVDSSKVKQLLGISDSTLLRYKQKGILVPRALGGKFYLLSDIYAVEQQFNKDS</sequence>
<dbReference type="EMBL" id="JBHUDG010000018">
    <property type="protein sequence ID" value="MFD1630558.1"/>
    <property type="molecule type" value="Genomic_DNA"/>
</dbReference>
<keyword evidence="2" id="KW-1185">Reference proteome</keyword>
<accession>A0ABW4IE65</accession>
<proteinExistence type="predicted"/>
<gene>
    <name evidence="1" type="ORF">ACFSAH_11755</name>
</gene>
<evidence type="ECO:0000313" key="2">
    <source>
        <dbReference type="Proteomes" id="UP001597118"/>
    </source>
</evidence>
<evidence type="ECO:0000313" key="1">
    <source>
        <dbReference type="EMBL" id="MFD1630558.1"/>
    </source>
</evidence>
<evidence type="ECO:0008006" key="3">
    <source>
        <dbReference type="Google" id="ProtNLM"/>
    </source>
</evidence>
<comment type="caution">
    <text evidence="1">The sequence shown here is derived from an EMBL/GenBank/DDBJ whole genome shotgun (WGS) entry which is preliminary data.</text>
</comment>